<name>A0A8S1E1U9_9INSE</name>
<accession>A0A8S1E1U9</accession>
<feature type="compositionally biased region" description="Polar residues" evidence="1">
    <location>
        <begin position="379"/>
        <end position="390"/>
    </location>
</feature>
<evidence type="ECO:0000313" key="3">
    <source>
        <dbReference type="Proteomes" id="UP000494165"/>
    </source>
</evidence>
<feature type="compositionally biased region" description="Basic and acidic residues" evidence="1">
    <location>
        <begin position="68"/>
        <end position="80"/>
    </location>
</feature>
<feature type="compositionally biased region" description="Polar residues" evidence="1">
    <location>
        <begin position="52"/>
        <end position="67"/>
    </location>
</feature>
<dbReference type="EMBL" id="CADEPI010000697">
    <property type="protein sequence ID" value="CAB3388126.1"/>
    <property type="molecule type" value="Genomic_DNA"/>
</dbReference>
<keyword evidence="3" id="KW-1185">Reference proteome</keyword>
<dbReference type="Proteomes" id="UP000494165">
    <property type="component" value="Unassembled WGS sequence"/>
</dbReference>
<organism evidence="2 3">
    <name type="scientific">Cloeon dipterum</name>
    <dbReference type="NCBI Taxonomy" id="197152"/>
    <lineage>
        <taxon>Eukaryota</taxon>
        <taxon>Metazoa</taxon>
        <taxon>Ecdysozoa</taxon>
        <taxon>Arthropoda</taxon>
        <taxon>Hexapoda</taxon>
        <taxon>Insecta</taxon>
        <taxon>Pterygota</taxon>
        <taxon>Palaeoptera</taxon>
        <taxon>Ephemeroptera</taxon>
        <taxon>Pisciforma</taxon>
        <taxon>Baetidae</taxon>
        <taxon>Cloeon</taxon>
    </lineage>
</organism>
<comment type="caution">
    <text evidence="2">The sequence shown here is derived from an EMBL/GenBank/DDBJ whole genome shotgun (WGS) entry which is preliminary data.</text>
</comment>
<reference evidence="2 3" key="1">
    <citation type="submission" date="2020-04" db="EMBL/GenBank/DDBJ databases">
        <authorList>
            <person name="Alioto T."/>
            <person name="Alioto T."/>
            <person name="Gomez Garrido J."/>
        </authorList>
    </citation>
    <scope>NUCLEOTIDE SEQUENCE [LARGE SCALE GENOMIC DNA]</scope>
</reference>
<sequence length="650" mass="72605">MDKPPKYRTKRYNVVSGVDKNKKKVYQQALILYGPGSQQQMLLKKNEMKEGLQSNSVASSAGILSSRPQRDKRMNKRFLETADESDENESQRRKKMKPKEVIPAHTFLLHAIEKAKGNQLTGRREIKPAETLVKNSGKGGLEYSQKRVRSDSSDGDGAESVVENRAQAKRPQQRSTETKTIETVAKKRGKGGLEYSQKRVRSDSSDGDGAESVVENRAQAKRPQQRSTETKTIETVAKKRGKGGLEYSQKRVRSDSSDGDGAESVVENLAQAKGPQQRSTETKTIETVAKKRGKGGLQNSQKRVRSDSSDGDGAEDGYETNYDGPGSTQVNKQLLNEKRDAAKKSKTVSNANNNAAAGKVSVVQKPKANTNLLGEKGRSQQVVRAQNSKSQEMDDCLTFRGLFTGLDNTQPNDDNLYQDNQIIGAREAKKKNYNGVQTEKEQTANHPSCCCRAEMAEMLKHINQKLDTLLLRGGANAVDAEELIRDPEEPELFQVVKKKYIYIGKYFVLLRERMSGVMLYTKKNDPRDFTAQLTHAVYGDSTLKHSRLVPEKRGQNYGQLNNELVEAIFLCQGKYCQMKNSEPLSMTRVRREISHACQRAKPESCRWPDKGYYKLEEVIGPINAQYSDGECKIGASGTYSAISLSLLFYR</sequence>
<proteinExistence type="predicted"/>
<feature type="compositionally biased region" description="Acidic residues" evidence="1">
    <location>
        <begin position="309"/>
        <end position="318"/>
    </location>
</feature>
<dbReference type="AlphaFoldDB" id="A0A8S1E1U9"/>
<evidence type="ECO:0000256" key="1">
    <source>
        <dbReference type="SAM" id="MobiDB-lite"/>
    </source>
</evidence>
<feature type="region of interest" description="Disordered" evidence="1">
    <location>
        <begin position="51"/>
        <end position="102"/>
    </location>
</feature>
<evidence type="ECO:0000313" key="2">
    <source>
        <dbReference type="EMBL" id="CAB3388126.1"/>
    </source>
</evidence>
<gene>
    <name evidence="2" type="ORF">CLODIP_2_CD10851</name>
</gene>
<protein>
    <submittedName>
        <fullName evidence="2">Uncharacterized protein</fullName>
    </submittedName>
</protein>
<feature type="compositionally biased region" description="Basic and acidic residues" evidence="1">
    <location>
        <begin position="115"/>
        <end position="128"/>
    </location>
</feature>
<feature type="region of interest" description="Disordered" evidence="1">
    <location>
        <begin position="115"/>
        <end position="390"/>
    </location>
</feature>